<comment type="caution">
    <text evidence="3">The sequence shown here is derived from an EMBL/GenBank/DDBJ whole genome shotgun (WGS) entry which is preliminary data.</text>
</comment>
<dbReference type="InterPro" id="IPR002656">
    <property type="entry name" value="Acyl_transf_3_dom"/>
</dbReference>
<evidence type="ECO:0000256" key="1">
    <source>
        <dbReference type="SAM" id="Phobius"/>
    </source>
</evidence>
<dbReference type="OrthoDB" id="7375713at2"/>
<feature type="transmembrane region" description="Helical" evidence="1">
    <location>
        <begin position="70"/>
        <end position="91"/>
    </location>
</feature>
<keyword evidence="1" id="KW-0472">Membrane</keyword>
<dbReference type="GO" id="GO:0016747">
    <property type="term" value="F:acyltransferase activity, transferring groups other than amino-acyl groups"/>
    <property type="evidence" value="ECO:0007669"/>
    <property type="project" value="InterPro"/>
</dbReference>
<name>A0A1C3E476_9PLAN</name>
<keyword evidence="1" id="KW-0812">Transmembrane</keyword>
<feature type="domain" description="Acyltransferase 3" evidence="2">
    <location>
        <begin position="24"/>
        <end position="392"/>
    </location>
</feature>
<gene>
    <name evidence="3" type="ORF">A6X21_14265</name>
</gene>
<dbReference type="Pfam" id="PF01757">
    <property type="entry name" value="Acyl_transf_3"/>
    <property type="match status" value="1"/>
</dbReference>
<dbReference type="Proteomes" id="UP000094828">
    <property type="component" value="Unassembled WGS sequence"/>
</dbReference>
<feature type="transmembrane region" description="Helical" evidence="1">
    <location>
        <begin position="373"/>
        <end position="392"/>
    </location>
</feature>
<dbReference type="RefSeq" id="WP_068853113.1">
    <property type="nucleotide sequence ID" value="NZ_LYDR01000158.1"/>
</dbReference>
<keyword evidence="1" id="KW-1133">Transmembrane helix</keyword>
<feature type="transmembrane region" description="Helical" evidence="1">
    <location>
        <begin position="156"/>
        <end position="178"/>
    </location>
</feature>
<dbReference type="EMBL" id="LYDR01000158">
    <property type="protein sequence ID" value="ODA28023.1"/>
    <property type="molecule type" value="Genomic_DNA"/>
</dbReference>
<feature type="transmembrane region" description="Helical" evidence="1">
    <location>
        <begin position="349"/>
        <end position="367"/>
    </location>
</feature>
<evidence type="ECO:0000313" key="4">
    <source>
        <dbReference type="Proteomes" id="UP000094828"/>
    </source>
</evidence>
<protein>
    <recommendedName>
        <fullName evidence="2">Acyltransferase 3 domain-containing protein</fullName>
    </recommendedName>
</protein>
<evidence type="ECO:0000313" key="3">
    <source>
        <dbReference type="EMBL" id="ODA28023.1"/>
    </source>
</evidence>
<reference evidence="3 4" key="1">
    <citation type="submission" date="2016-05" db="EMBL/GenBank/DDBJ databases">
        <title>Genomic and physiological characterization of Planctopirus sp. isolated from fresh water lake.</title>
        <authorList>
            <person name="Subhash Y."/>
            <person name="Ramana C."/>
        </authorList>
    </citation>
    <scope>NUCLEOTIDE SEQUENCE [LARGE SCALE GENOMIC DNA]</scope>
    <source>
        <strain evidence="3 4">JC280</strain>
    </source>
</reference>
<evidence type="ECO:0000259" key="2">
    <source>
        <dbReference type="Pfam" id="PF01757"/>
    </source>
</evidence>
<dbReference type="PANTHER" id="PTHR36927">
    <property type="entry name" value="BLR4337 PROTEIN"/>
    <property type="match status" value="1"/>
</dbReference>
<organism evidence="3 4">
    <name type="scientific">Planctopirus hydrillae</name>
    <dbReference type="NCBI Taxonomy" id="1841610"/>
    <lineage>
        <taxon>Bacteria</taxon>
        <taxon>Pseudomonadati</taxon>
        <taxon>Planctomycetota</taxon>
        <taxon>Planctomycetia</taxon>
        <taxon>Planctomycetales</taxon>
        <taxon>Planctomycetaceae</taxon>
        <taxon>Planctopirus</taxon>
    </lineage>
</organism>
<proteinExistence type="predicted"/>
<feature type="transmembrane region" description="Helical" evidence="1">
    <location>
        <begin position="207"/>
        <end position="225"/>
    </location>
</feature>
<dbReference type="AlphaFoldDB" id="A0A1C3E476"/>
<feature type="transmembrane region" description="Helical" evidence="1">
    <location>
        <begin position="28"/>
        <end position="47"/>
    </location>
</feature>
<dbReference type="STRING" id="1841610.A6X21_14265"/>
<feature type="transmembrane region" description="Helical" evidence="1">
    <location>
        <begin position="310"/>
        <end position="329"/>
    </location>
</feature>
<feature type="transmembrane region" description="Helical" evidence="1">
    <location>
        <begin position="112"/>
        <end position="136"/>
    </location>
</feature>
<keyword evidence="4" id="KW-1185">Reference proteome</keyword>
<dbReference type="InterPro" id="IPR050623">
    <property type="entry name" value="Glucan_succinyl_AcylTrfase"/>
</dbReference>
<feature type="transmembrane region" description="Helical" evidence="1">
    <location>
        <begin position="271"/>
        <end position="290"/>
    </location>
</feature>
<dbReference type="PANTHER" id="PTHR36927:SF1">
    <property type="entry name" value="MDO-LIKE PROTEIN"/>
    <property type="match status" value="1"/>
</dbReference>
<accession>A0A1C3E476</accession>
<sequence>MLRVPGAMVGSNTFPPPVIANRDRGLDALRGGGAFLVVVLHAAIPYLQHPLQGLAWPARSSTSSSLADGLFWWIESFIMPLFFCLSGYGCWQSLKNRSAVEFMRSRLKRLGRPFLAGCVIILPIEMYLWIGGWVLSGELPAVKLRSLKLTGDYAQLWGFSHLWYLQYLLLMSLPLALWKIQPWISSPERSSETAAVLSISRKNPGTLRAILCGLVFLGIVSLTLTWRPDVVTGFQHGFLPDPAKFAYSAEFFLLGITLAALGQPRFLDHPAVLGFSLLTAIAALIAVYQLTHAPQMLNSANETWTSPHRWLSGGLLASTAFFWTLTCWVMATKLPPLSPLVFRLAKASFWIYLVHHPLIVALEIGAVRTSLPATIQFVIVAGIGFALSWWSYHAWIEGSLADRLLHGQSLRRIPDHFTSSVNREHTAQAA</sequence>